<dbReference type="InterPro" id="IPR001005">
    <property type="entry name" value="SANT/Myb"/>
</dbReference>
<evidence type="ECO:0000256" key="7">
    <source>
        <dbReference type="SAM" id="MobiDB-lite"/>
    </source>
</evidence>
<proteinExistence type="predicted"/>
<dbReference type="GO" id="GO:0005634">
    <property type="term" value="C:nucleus"/>
    <property type="evidence" value="ECO:0007669"/>
    <property type="project" value="UniProtKB-SubCell"/>
</dbReference>
<feature type="domain" description="HTH myb-type" evidence="9">
    <location>
        <begin position="17"/>
        <end position="71"/>
    </location>
</feature>
<dbReference type="InterPro" id="IPR009057">
    <property type="entry name" value="Homeodomain-like_sf"/>
</dbReference>
<evidence type="ECO:0000256" key="1">
    <source>
        <dbReference type="ARBA" id="ARBA00004123"/>
    </source>
</evidence>
<evidence type="ECO:0000256" key="6">
    <source>
        <dbReference type="ARBA" id="ARBA00023242"/>
    </source>
</evidence>
<gene>
    <name evidence="10" type="ORF">QN277_005383</name>
</gene>
<sequence>MSESNHHTNDKETRSGQRDTNRVQFSEDEESLIARMFNLVGDRWSLIAGRIPGRSAQEIEKYWTSKCTSSSTETSSSHHADA</sequence>
<dbReference type="GO" id="GO:0090558">
    <property type="term" value="P:plant epidermis development"/>
    <property type="evidence" value="ECO:0007669"/>
    <property type="project" value="UniProtKB-ARBA"/>
</dbReference>
<dbReference type="GO" id="GO:0048731">
    <property type="term" value="P:system development"/>
    <property type="evidence" value="ECO:0007669"/>
    <property type="project" value="UniProtKB-ARBA"/>
</dbReference>
<organism evidence="10 11">
    <name type="scientific">Acacia crassicarpa</name>
    <name type="common">northern wattle</name>
    <dbReference type="NCBI Taxonomy" id="499986"/>
    <lineage>
        <taxon>Eukaryota</taxon>
        <taxon>Viridiplantae</taxon>
        <taxon>Streptophyta</taxon>
        <taxon>Embryophyta</taxon>
        <taxon>Tracheophyta</taxon>
        <taxon>Spermatophyta</taxon>
        <taxon>Magnoliopsida</taxon>
        <taxon>eudicotyledons</taxon>
        <taxon>Gunneridae</taxon>
        <taxon>Pentapetalae</taxon>
        <taxon>rosids</taxon>
        <taxon>fabids</taxon>
        <taxon>Fabales</taxon>
        <taxon>Fabaceae</taxon>
        <taxon>Caesalpinioideae</taxon>
        <taxon>mimosoid clade</taxon>
        <taxon>Acacieae</taxon>
        <taxon>Acacia</taxon>
    </lineage>
</organism>
<dbReference type="GO" id="GO:0009653">
    <property type="term" value="P:anatomical structure morphogenesis"/>
    <property type="evidence" value="ECO:0007669"/>
    <property type="project" value="UniProtKB-ARBA"/>
</dbReference>
<keyword evidence="11" id="KW-1185">Reference proteome</keyword>
<evidence type="ECO:0000256" key="3">
    <source>
        <dbReference type="ARBA" id="ARBA00023015"/>
    </source>
</evidence>
<dbReference type="PROSITE" id="PS50090">
    <property type="entry name" value="MYB_LIKE"/>
    <property type="match status" value="1"/>
</dbReference>
<evidence type="ECO:0000313" key="11">
    <source>
        <dbReference type="Proteomes" id="UP001293593"/>
    </source>
</evidence>
<name>A0AAE1IZ11_9FABA</name>
<dbReference type="SUPFAM" id="SSF46689">
    <property type="entry name" value="Homeodomain-like"/>
    <property type="match status" value="1"/>
</dbReference>
<dbReference type="AlphaFoldDB" id="A0AAE1IZ11"/>
<dbReference type="PANTHER" id="PTHR47998">
    <property type="entry name" value="TRANSCRIPTION FACTOR MYB51-LIKE ISOFORM X1"/>
    <property type="match status" value="1"/>
</dbReference>
<dbReference type="Gene3D" id="1.10.10.60">
    <property type="entry name" value="Homeodomain-like"/>
    <property type="match status" value="1"/>
</dbReference>
<dbReference type="InterPro" id="IPR017930">
    <property type="entry name" value="Myb_dom"/>
</dbReference>
<evidence type="ECO:0000259" key="9">
    <source>
        <dbReference type="PROSITE" id="PS51294"/>
    </source>
</evidence>
<dbReference type="InterPro" id="IPR015495">
    <property type="entry name" value="Myb_TF_plants"/>
</dbReference>
<evidence type="ECO:0000256" key="2">
    <source>
        <dbReference type="ARBA" id="ARBA00022473"/>
    </source>
</evidence>
<accession>A0AAE1IZ11</accession>
<protein>
    <submittedName>
        <fullName evidence="10">Uncharacterized protein</fullName>
    </submittedName>
</protein>
<evidence type="ECO:0000313" key="10">
    <source>
        <dbReference type="EMBL" id="KAK4259003.1"/>
    </source>
</evidence>
<dbReference type="GO" id="GO:0000976">
    <property type="term" value="F:transcription cis-regulatory region binding"/>
    <property type="evidence" value="ECO:0007669"/>
    <property type="project" value="TreeGrafter"/>
</dbReference>
<dbReference type="FunFam" id="1.10.10.60:FF:000160">
    <property type="entry name" value="MYB-like transcription factor"/>
    <property type="match status" value="1"/>
</dbReference>
<comment type="caution">
    <text evidence="10">The sequence shown here is derived from an EMBL/GenBank/DDBJ whole genome shotgun (WGS) entry which is preliminary data.</text>
</comment>
<dbReference type="Pfam" id="PF00249">
    <property type="entry name" value="Myb_DNA-binding"/>
    <property type="match status" value="1"/>
</dbReference>
<keyword evidence="6" id="KW-0539">Nucleus</keyword>
<feature type="region of interest" description="Disordered" evidence="7">
    <location>
        <begin position="1"/>
        <end position="28"/>
    </location>
</feature>
<dbReference type="PANTHER" id="PTHR47998:SF3">
    <property type="entry name" value="TRANSCRIPTION FACTOR TRY-LIKE"/>
    <property type="match status" value="1"/>
</dbReference>
<evidence type="ECO:0000256" key="4">
    <source>
        <dbReference type="ARBA" id="ARBA00023125"/>
    </source>
</evidence>
<keyword evidence="4" id="KW-0238">DNA-binding</keyword>
<dbReference type="CDD" id="cd00167">
    <property type="entry name" value="SANT"/>
    <property type="match status" value="1"/>
</dbReference>
<keyword evidence="2" id="KW-0217">Developmental protein</keyword>
<evidence type="ECO:0000259" key="8">
    <source>
        <dbReference type="PROSITE" id="PS50090"/>
    </source>
</evidence>
<feature type="domain" description="Myb-like" evidence="8">
    <location>
        <begin position="17"/>
        <end position="67"/>
    </location>
</feature>
<dbReference type="EMBL" id="JAWXYG010000011">
    <property type="protein sequence ID" value="KAK4259003.1"/>
    <property type="molecule type" value="Genomic_DNA"/>
</dbReference>
<reference evidence="10" key="1">
    <citation type="submission" date="2023-10" db="EMBL/GenBank/DDBJ databases">
        <title>Chromosome-level genome of the transformable northern wattle, Acacia crassicarpa.</title>
        <authorList>
            <person name="Massaro I."/>
            <person name="Sinha N.R."/>
            <person name="Poethig S."/>
            <person name="Leichty A.R."/>
        </authorList>
    </citation>
    <scope>NUCLEOTIDE SEQUENCE</scope>
    <source>
        <strain evidence="10">Acra3RX</strain>
        <tissue evidence="10">Leaf</tissue>
    </source>
</reference>
<keyword evidence="3" id="KW-0805">Transcription regulation</keyword>
<comment type="subcellular location">
    <subcellularLocation>
        <location evidence="1">Nucleus</location>
    </subcellularLocation>
</comment>
<dbReference type="SMART" id="SM00717">
    <property type="entry name" value="SANT"/>
    <property type="match status" value="1"/>
</dbReference>
<dbReference type="GO" id="GO:0030154">
    <property type="term" value="P:cell differentiation"/>
    <property type="evidence" value="ECO:0007669"/>
    <property type="project" value="UniProtKB-ARBA"/>
</dbReference>
<dbReference type="Proteomes" id="UP001293593">
    <property type="component" value="Unassembled WGS sequence"/>
</dbReference>
<evidence type="ECO:0000256" key="5">
    <source>
        <dbReference type="ARBA" id="ARBA00023163"/>
    </source>
</evidence>
<feature type="compositionally biased region" description="Basic and acidic residues" evidence="7">
    <location>
        <begin position="1"/>
        <end position="21"/>
    </location>
</feature>
<dbReference type="GO" id="GO:0006355">
    <property type="term" value="P:regulation of DNA-templated transcription"/>
    <property type="evidence" value="ECO:0007669"/>
    <property type="project" value="TreeGrafter"/>
</dbReference>
<keyword evidence="5" id="KW-0804">Transcription</keyword>
<dbReference type="PROSITE" id="PS51294">
    <property type="entry name" value="HTH_MYB"/>
    <property type="match status" value="1"/>
</dbReference>